<evidence type="ECO:0000313" key="1">
    <source>
        <dbReference type="EMBL" id="GFO24316.1"/>
    </source>
</evidence>
<evidence type="ECO:0000313" key="2">
    <source>
        <dbReference type="Proteomes" id="UP000735302"/>
    </source>
</evidence>
<reference evidence="1 2" key="1">
    <citation type="journal article" date="2021" name="Elife">
        <title>Chloroplast acquisition without the gene transfer in kleptoplastic sea slugs, Plakobranchus ocellatus.</title>
        <authorList>
            <person name="Maeda T."/>
            <person name="Takahashi S."/>
            <person name="Yoshida T."/>
            <person name="Shimamura S."/>
            <person name="Takaki Y."/>
            <person name="Nagai Y."/>
            <person name="Toyoda A."/>
            <person name="Suzuki Y."/>
            <person name="Arimoto A."/>
            <person name="Ishii H."/>
            <person name="Satoh N."/>
            <person name="Nishiyama T."/>
            <person name="Hasebe M."/>
            <person name="Maruyama T."/>
            <person name="Minagawa J."/>
            <person name="Obokata J."/>
            <person name="Shigenobu S."/>
        </authorList>
    </citation>
    <scope>NUCLEOTIDE SEQUENCE [LARGE SCALE GENOMIC DNA]</scope>
</reference>
<dbReference type="Proteomes" id="UP000735302">
    <property type="component" value="Unassembled WGS sequence"/>
</dbReference>
<proteinExistence type="predicted"/>
<gene>
    <name evidence="1" type="ORF">PoB_005082100</name>
</gene>
<comment type="caution">
    <text evidence="1">The sequence shown here is derived from an EMBL/GenBank/DDBJ whole genome shotgun (WGS) entry which is preliminary data.</text>
</comment>
<accession>A0AAV4BYY6</accession>
<dbReference type="AlphaFoldDB" id="A0AAV4BYY6"/>
<sequence>MKNPSQIYIYGISAKISGKCGTKVSQRISKHPYGSHSMLTDLKASQRISKHPNGPQSLQLISKPHKRSQSILMDLKAPNGSQSILTDLKASQKI</sequence>
<protein>
    <submittedName>
        <fullName evidence="1">Uncharacterized protein</fullName>
    </submittedName>
</protein>
<organism evidence="1 2">
    <name type="scientific">Plakobranchus ocellatus</name>
    <dbReference type="NCBI Taxonomy" id="259542"/>
    <lineage>
        <taxon>Eukaryota</taxon>
        <taxon>Metazoa</taxon>
        <taxon>Spiralia</taxon>
        <taxon>Lophotrochozoa</taxon>
        <taxon>Mollusca</taxon>
        <taxon>Gastropoda</taxon>
        <taxon>Heterobranchia</taxon>
        <taxon>Euthyneura</taxon>
        <taxon>Panpulmonata</taxon>
        <taxon>Sacoglossa</taxon>
        <taxon>Placobranchoidea</taxon>
        <taxon>Plakobranchidae</taxon>
        <taxon>Plakobranchus</taxon>
    </lineage>
</organism>
<dbReference type="EMBL" id="BLXT01005611">
    <property type="protein sequence ID" value="GFO24316.1"/>
    <property type="molecule type" value="Genomic_DNA"/>
</dbReference>
<name>A0AAV4BYY6_9GAST</name>
<keyword evidence="2" id="KW-1185">Reference proteome</keyword>